<protein>
    <recommendedName>
        <fullName evidence="3">C-type lectin domain-containing protein</fullName>
    </recommendedName>
</protein>
<accession>A0A5N5TBV5</accession>
<reference evidence="1 2" key="1">
    <citation type="journal article" date="2019" name="PLoS Biol.">
        <title>Sex chromosomes control vertical transmission of feminizing Wolbachia symbionts in an isopod.</title>
        <authorList>
            <person name="Becking T."/>
            <person name="Chebbi M.A."/>
            <person name="Giraud I."/>
            <person name="Moumen B."/>
            <person name="Laverre T."/>
            <person name="Caubet Y."/>
            <person name="Peccoud J."/>
            <person name="Gilbert C."/>
            <person name="Cordaux R."/>
        </authorList>
    </citation>
    <scope>NUCLEOTIDE SEQUENCE [LARGE SCALE GENOMIC DNA]</scope>
    <source>
        <strain evidence="1">ANa2</strain>
        <tissue evidence="1">Whole body excluding digestive tract and cuticle</tissue>
    </source>
</reference>
<evidence type="ECO:0008006" key="3">
    <source>
        <dbReference type="Google" id="ProtNLM"/>
    </source>
</evidence>
<organism evidence="1 2">
    <name type="scientific">Armadillidium nasatum</name>
    <dbReference type="NCBI Taxonomy" id="96803"/>
    <lineage>
        <taxon>Eukaryota</taxon>
        <taxon>Metazoa</taxon>
        <taxon>Ecdysozoa</taxon>
        <taxon>Arthropoda</taxon>
        <taxon>Crustacea</taxon>
        <taxon>Multicrustacea</taxon>
        <taxon>Malacostraca</taxon>
        <taxon>Eumalacostraca</taxon>
        <taxon>Peracarida</taxon>
        <taxon>Isopoda</taxon>
        <taxon>Oniscidea</taxon>
        <taxon>Crinocheta</taxon>
        <taxon>Armadillidiidae</taxon>
        <taxon>Armadillidium</taxon>
    </lineage>
</organism>
<gene>
    <name evidence="1" type="ORF">Anas_12526</name>
</gene>
<dbReference type="OrthoDB" id="10412036at2759"/>
<dbReference type="EMBL" id="SEYY01004936">
    <property type="protein sequence ID" value="KAB7503558.1"/>
    <property type="molecule type" value="Genomic_DNA"/>
</dbReference>
<evidence type="ECO:0000313" key="1">
    <source>
        <dbReference type="EMBL" id="KAB7503558.1"/>
    </source>
</evidence>
<comment type="caution">
    <text evidence="1">The sequence shown here is derived from an EMBL/GenBank/DDBJ whole genome shotgun (WGS) entry which is preliminary data.</text>
</comment>
<keyword evidence="2" id="KW-1185">Reference proteome</keyword>
<dbReference type="SUPFAM" id="SSF56436">
    <property type="entry name" value="C-type lectin-like"/>
    <property type="match status" value="1"/>
</dbReference>
<dbReference type="Proteomes" id="UP000326759">
    <property type="component" value="Unassembled WGS sequence"/>
</dbReference>
<dbReference type="InterPro" id="IPR016187">
    <property type="entry name" value="CTDL_fold"/>
</dbReference>
<dbReference type="AlphaFoldDB" id="A0A5N5TBV5"/>
<name>A0A5N5TBV5_9CRUS</name>
<sequence length="213" mass="25018">MELSNRRLRTEIEGNSTDMREELNETECSLSTRIIDMENEISSFKNSLKVQTKTIFENRGLKKLKENQESKDADPIKIQEIENLRTKLFADALNMDYPTAIRQCQMKGNKVFIPKTKEENDLWIDFWSETSNNKFLFSSAFYPKTFNWESRRFIWADGKEHPEYYNISVPNSSLNFRKTPYNVGDICLSYFNKISTQSCVSDQISTFIICEYA</sequence>
<proteinExistence type="predicted"/>
<evidence type="ECO:0000313" key="2">
    <source>
        <dbReference type="Proteomes" id="UP000326759"/>
    </source>
</evidence>